<name>A0ABV0MMC2_9TELE</name>
<dbReference type="Proteomes" id="UP001476798">
    <property type="component" value="Unassembled WGS sequence"/>
</dbReference>
<evidence type="ECO:0000313" key="2">
    <source>
        <dbReference type="Proteomes" id="UP001476798"/>
    </source>
</evidence>
<gene>
    <name evidence="1" type="ORF">GOODEAATRI_031794</name>
</gene>
<organism evidence="1 2">
    <name type="scientific">Goodea atripinnis</name>
    <dbReference type="NCBI Taxonomy" id="208336"/>
    <lineage>
        <taxon>Eukaryota</taxon>
        <taxon>Metazoa</taxon>
        <taxon>Chordata</taxon>
        <taxon>Craniata</taxon>
        <taxon>Vertebrata</taxon>
        <taxon>Euteleostomi</taxon>
        <taxon>Actinopterygii</taxon>
        <taxon>Neopterygii</taxon>
        <taxon>Teleostei</taxon>
        <taxon>Neoteleostei</taxon>
        <taxon>Acanthomorphata</taxon>
        <taxon>Ovalentaria</taxon>
        <taxon>Atherinomorphae</taxon>
        <taxon>Cyprinodontiformes</taxon>
        <taxon>Goodeidae</taxon>
        <taxon>Goodea</taxon>
    </lineage>
</organism>
<accession>A0ABV0MMC2</accession>
<comment type="caution">
    <text evidence="1">The sequence shown here is derived from an EMBL/GenBank/DDBJ whole genome shotgun (WGS) entry which is preliminary data.</text>
</comment>
<proteinExistence type="predicted"/>
<reference evidence="1 2" key="1">
    <citation type="submission" date="2021-06" db="EMBL/GenBank/DDBJ databases">
        <authorList>
            <person name="Palmer J.M."/>
        </authorList>
    </citation>
    <scope>NUCLEOTIDE SEQUENCE [LARGE SCALE GENOMIC DNA]</scope>
    <source>
        <strain evidence="1 2">GA_2019</strain>
        <tissue evidence="1">Muscle</tissue>
    </source>
</reference>
<feature type="non-terminal residue" evidence="1">
    <location>
        <position position="1"/>
    </location>
</feature>
<sequence>NLQSPWLAELPEYRYCIQKSVAVETMRSTKAATPHRVPPPARVYSIVETSCNTRSP</sequence>
<evidence type="ECO:0000313" key="1">
    <source>
        <dbReference type="EMBL" id="MEQ2160261.1"/>
    </source>
</evidence>
<protein>
    <submittedName>
        <fullName evidence="1">Uncharacterized protein</fullName>
    </submittedName>
</protein>
<dbReference type="EMBL" id="JAHRIO010005595">
    <property type="protein sequence ID" value="MEQ2160261.1"/>
    <property type="molecule type" value="Genomic_DNA"/>
</dbReference>
<keyword evidence="2" id="KW-1185">Reference proteome</keyword>